<keyword evidence="14" id="KW-1185">Reference proteome</keyword>
<dbReference type="PANTHER" id="PTHR43221:SF2">
    <property type="entry name" value="PROTEASE HTPX HOMOLOG"/>
    <property type="match status" value="1"/>
</dbReference>
<dbReference type="GO" id="GO:0004222">
    <property type="term" value="F:metalloendopeptidase activity"/>
    <property type="evidence" value="ECO:0007669"/>
    <property type="project" value="InterPro"/>
</dbReference>
<evidence type="ECO:0000256" key="5">
    <source>
        <dbReference type="ARBA" id="ARBA00022723"/>
    </source>
</evidence>
<dbReference type="Pfam" id="PF01435">
    <property type="entry name" value="Peptidase_M48"/>
    <property type="match status" value="1"/>
</dbReference>
<reference evidence="13 14" key="1">
    <citation type="submission" date="2016-10" db="EMBL/GenBank/DDBJ databases">
        <authorList>
            <person name="de Groot N.N."/>
        </authorList>
    </citation>
    <scope>NUCLEOTIDE SEQUENCE [LARGE SCALE GENOMIC DNA]</scope>
    <source>
        <strain evidence="13 14">CGMCC 4.5506</strain>
    </source>
</reference>
<feature type="transmembrane region" description="Helical" evidence="12">
    <location>
        <begin position="177"/>
        <end position="199"/>
    </location>
</feature>
<dbReference type="EMBL" id="FMZE01000005">
    <property type="protein sequence ID" value="SDD05588.1"/>
    <property type="molecule type" value="Genomic_DNA"/>
</dbReference>
<dbReference type="Gene3D" id="3.30.2010.10">
    <property type="entry name" value="Metalloproteases ('zincins'), catalytic domain"/>
    <property type="match status" value="1"/>
</dbReference>
<dbReference type="GO" id="GO:0006508">
    <property type="term" value="P:proteolysis"/>
    <property type="evidence" value="ECO:0007669"/>
    <property type="project" value="UniProtKB-KW"/>
</dbReference>
<protein>
    <submittedName>
        <fullName evidence="13">Zn-dependent protease with chaperone function</fullName>
    </submittedName>
</protein>
<sequence>MNFFERQAEVRKASAKLVWLFVLAVIGIVAVIDLAVWWAIGFPTLDVAIGPLAIVTVLTVVTIGLTSWIRTLMLRRGGGGKVAASLGGVAVPEDTADPGLRRYRNVVEEIAIASGMPVPELYLLPHEAGINAFAAGWAPGNAAIAVTQGALDRLNRDELQGVIAHEFSHVVNGDMRLNIRLIGVLAGIVGLAVVGRVLLSGSGSRNRKNNNAGPLIIVALAAMIAGYIGVVCGRLIKAAVSRQREYLADASAVQFTRQTDGIAGALKKIGGLQAGSTLRAGKAEDVSHMLFGEGRKFSSLFATHPPLAKRIRLLDPAFDPAELEQLSHRWAAAPPSGLHEDQARGLAPVSEQHPQAPRSLQPPGRQQPMVQAQPRAVVANVGDPGSGSFAHAGTILRDIPEDFLIRARRADTVVPLVFGLLISADNDTRVRQYHALAARHGQPVADAAWNEGSALTALDPALRLPLSEIAFPALRHRTSEELTAIGASITELVKADGNTSIFEYCLSTLLHRDLHEAIHNNPPWRARHTSLHRSHGVVATLFAVLARVGHREPGAAEAAFRTGLATTLPGVQLPYHPPPQGPFALGAAWPVLDGLPGHDKAKLIEGVVAVIGSDGAMTVEESELLRTVCAVLHCPLPPLVGSQTAAPRSG</sequence>
<accession>A0A222VR21</accession>
<evidence type="ECO:0000256" key="9">
    <source>
        <dbReference type="ARBA" id="ARBA00023049"/>
    </source>
</evidence>
<dbReference type="PANTHER" id="PTHR43221">
    <property type="entry name" value="PROTEASE HTPX"/>
    <property type="match status" value="1"/>
</dbReference>
<dbReference type="AlphaFoldDB" id="A0A222VR21"/>
<keyword evidence="4 12" id="KW-0812">Transmembrane</keyword>
<evidence type="ECO:0000256" key="2">
    <source>
        <dbReference type="ARBA" id="ARBA00022475"/>
    </source>
</evidence>
<feature type="region of interest" description="Disordered" evidence="11">
    <location>
        <begin position="334"/>
        <end position="371"/>
    </location>
</feature>
<keyword evidence="10 12" id="KW-0472">Membrane</keyword>
<keyword evidence="9" id="KW-0482">Metalloprotease</keyword>
<proteinExistence type="predicted"/>
<keyword evidence="7" id="KW-0862">Zinc</keyword>
<evidence type="ECO:0000256" key="3">
    <source>
        <dbReference type="ARBA" id="ARBA00022670"/>
    </source>
</evidence>
<comment type="cofactor">
    <cofactor evidence="1">
        <name>Zn(2+)</name>
        <dbReference type="ChEBI" id="CHEBI:29105"/>
    </cofactor>
</comment>
<keyword evidence="8 12" id="KW-1133">Transmembrane helix</keyword>
<evidence type="ECO:0000256" key="1">
    <source>
        <dbReference type="ARBA" id="ARBA00001947"/>
    </source>
</evidence>
<evidence type="ECO:0000256" key="4">
    <source>
        <dbReference type="ARBA" id="ARBA00022692"/>
    </source>
</evidence>
<evidence type="ECO:0000313" key="13">
    <source>
        <dbReference type="EMBL" id="SDD05588.1"/>
    </source>
</evidence>
<evidence type="ECO:0000256" key="8">
    <source>
        <dbReference type="ARBA" id="ARBA00022989"/>
    </source>
</evidence>
<keyword evidence="5" id="KW-0479">Metal-binding</keyword>
<dbReference type="KEGG" id="pmad:BAY61_16600"/>
<dbReference type="Proteomes" id="UP000199494">
    <property type="component" value="Unassembled WGS sequence"/>
</dbReference>
<organism evidence="13 14">
    <name type="scientific">Prauserella marina</name>
    <dbReference type="NCBI Taxonomy" id="530584"/>
    <lineage>
        <taxon>Bacteria</taxon>
        <taxon>Bacillati</taxon>
        <taxon>Actinomycetota</taxon>
        <taxon>Actinomycetes</taxon>
        <taxon>Pseudonocardiales</taxon>
        <taxon>Pseudonocardiaceae</taxon>
        <taxon>Prauserella</taxon>
    </lineage>
</organism>
<feature type="transmembrane region" description="Helical" evidence="12">
    <location>
        <begin position="211"/>
        <end position="236"/>
    </location>
</feature>
<feature type="transmembrane region" description="Helical" evidence="12">
    <location>
        <begin position="20"/>
        <end position="41"/>
    </location>
</feature>
<evidence type="ECO:0000256" key="11">
    <source>
        <dbReference type="SAM" id="MobiDB-lite"/>
    </source>
</evidence>
<feature type="transmembrane region" description="Helical" evidence="12">
    <location>
        <begin position="47"/>
        <end position="69"/>
    </location>
</feature>
<keyword evidence="3 13" id="KW-0645">Protease</keyword>
<evidence type="ECO:0000256" key="10">
    <source>
        <dbReference type="ARBA" id="ARBA00023136"/>
    </source>
</evidence>
<evidence type="ECO:0000256" key="7">
    <source>
        <dbReference type="ARBA" id="ARBA00022833"/>
    </source>
</evidence>
<dbReference type="OrthoDB" id="15218at2"/>
<dbReference type="InterPro" id="IPR001915">
    <property type="entry name" value="Peptidase_M48"/>
</dbReference>
<name>A0A222VR21_9PSEU</name>
<dbReference type="InterPro" id="IPR050083">
    <property type="entry name" value="HtpX_protease"/>
</dbReference>
<evidence type="ECO:0000313" key="14">
    <source>
        <dbReference type="Proteomes" id="UP000199494"/>
    </source>
</evidence>
<dbReference type="CDD" id="cd07340">
    <property type="entry name" value="M48B_Htpx_like"/>
    <property type="match status" value="1"/>
</dbReference>
<gene>
    <name evidence="13" type="ORF">SAMN05421630_105368</name>
</gene>
<keyword evidence="2" id="KW-1003">Cell membrane</keyword>
<dbReference type="STRING" id="530584.SAMN05421630_105368"/>
<dbReference type="GO" id="GO:0046872">
    <property type="term" value="F:metal ion binding"/>
    <property type="evidence" value="ECO:0007669"/>
    <property type="project" value="UniProtKB-KW"/>
</dbReference>
<evidence type="ECO:0000256" key="6">
    <source>
        <dbReference type="ARBA" id="ARBA00022801"/>
    </source>
</evidence>
<keyword evidence="6" id="KW-0378">Hydrolase</keyword>
<evidence type="ECO:0000256" key="12">
    <source>
        <dbReference type="SAM" id="Phobius"/>
    </source>
</evidence>
<dbReference type="RefSeq" id="WP_091804926.1">
    <property type="nucleotide sequence ID" value="NZ_CP016353.1"/>
</dbReference>